<name>X1D697_9ZZZZ</name>
<feature type="non-terminal residue" evidence="1">
    <location>
        <position position="273"/>
    </location>
</feature>
<feature type="non-terminal residue" evidence="1">
    <location>
        <position position="1"/>
    </location>
</feature>
<proteinExistence type="predicted"/>
<comment type="caution">
    <text evidence="1">The sequence shown here is derived from an EMBL/GenBank/DDBJ whole genome shotgun (WGS) entry which is preliminary data.</text>
</comment>
<dbReference type="EMBL" id="BART01028059">
    <property type="protein sequence ID" value="GAH00614.1"/>
    <property type="molecule type" value="Genomic_DNA"/>
</dbReference>
<organism evidence="1">
    <name type="scientific">marine sediment metagenome</name>
    <dbReference type="NCBI Taxonomy" id="412755"/>
    <lineage>
        <taxon>unclassified sequences</taxon>
        <taxon>metagenomes</taxon>
        <taxon>ecological metagenomes</taxon>
    </lineage>
</organism>
<accession>X1D697</accession>
<dbReference type="AlphaFoldDB" id="X1D697"/>
<protein>
    <submittedName>
        <fullName evidence="1">Uncharacterized protein</fullName>
    </submittedName>
</protein>
<reference evidence="1" key="1">
    <citation type="journal article" date="2014" name="Front. Microbiol.">
        <title>High frequency of phylogenetically diverse reductive dehalogenase-homologous genes in deep subseafloor sedimentary metagenomes.</title>
        <authorList>
            <person name="Kawai M."/>
            <person name="Futagami T."/>
            <person name="Toyoda A."/>
            <person name="Takaki Y."/>
            <person name="Nishi S."/>
            <person name="Hori S."/>
            <person name="Arai W."/>
            <person name="Tsubouchi T."/>
            <person name="Morono Y."/>
            <person name="Uchiyama I."/>
            <person name="Ito T."/>
            <person name="Fujiyama A."/>
            <person name="Inagaki F."/>
            <person name="Takami H."/>
        </authorList>
    </citation>
    <scope>NUCLEOTIDE SEQUENCE</scope>
    <source>
        <strain evidence="1">Expedition CK06-06</strain>
    </source>
</reference>
<evidence type="ECO:0000313" key="1">
    <source>
        <dbReference type="EMBL" id="GAH00614.1"/>
    </source>
</evidence>
<gene>
    <name evidence="1" type="ORF">S01H4_49581</name>
</gene>
<sequence length="273" mass="30132">DVFWFRFRRDDIPAGVYEFDPTFGYKLIETMTTHIHNTQSGTKGTAASTGTADNITVNMNDWAEGQKLKCHLYTYGDGTDSALVASTEELTTGCGQDEWVVLTFSDPKPTITKDMVYAITAHGDTSGEYATYGYEVGYIQIGESDTYNDGPETPIDWDTKLDNFVVSIYCSYTEGVVNTAPTITGEIPVNTSTDISVLPALNVTVDDADDDWLNVTWLSNSSNSWVWFARNSSIDGATLPLSIEQTNSNFSVHNTKYWWSVNASDGTTWTNAT</sequence>